<gene>
    <name evidence="6" type="ORF">KEF29_17585</name>
</gene>
<keyword evidence="1" id="KW-0805">Transcription regulation</keyword>
<dbReference type="Pfam" id="PF00440">
    <property type="entry name" value="TetR_N"/>
    <property type="match status" value="1"/>
</dbReference>
<organism evidence="6 7">
    <name type="scientific">Streptomyces tuirus</name>
    <dbReference type="NCBI Taxonomy" id="68278"/>
    <lineage>
        <taxon>Bacteria</taxon>
        <taxon>Bacillati</taxon>
        <taxon>Actinomycetota</taxon>
        <taxon>Actinomycetes</taxon>
        <taxon>Kitasatosporales</taxon>
        <taxon>Streptomycetaceae</taxon>
        <taxon>Streptomyces</taxon>
    </lineage>
</organism>
<keyword evidence="2 4" id="KW-0238">DNA-binding</keyword>
<dbReference type="Pfam" id="PF16925">
    <property type="entry name" value="TetR_C_13"/>
    <property type="match status" value="1"/>
</dbReference>
<dbReference type="SUPFAM" id="SSF48498">
    <property type="entry name" value="Tetracyclin repressor-like, C-terminal domain"/>
    <property type="match status" value="1"/>
</dbReference>
<keyword evidence="7" id="KW-1185">Reference proteome</keyword>
<evidence type="ECO:0000313" key="6">
    <source>
        <dbReference type="EMBL" id="MBR8640553.1"/>
    </source>
</evidence>
<feature type="domain" description="HTH tetR-type" evidence="5">
    <location>
        <begin position="8"/>
        <end position="68"/>
    </location>
</feature>
<evidence type="ECO:0000256" key="3">
    <source>
        <dbReference type="ARBA" id="ARBA00023163"/>
    </source>
</evidence>
<proteinExistence type="predicted"/>
<comment type="caution">
    <text evidence="6">The sequence shown here is derived from an EMBL/GenBank/DDBJ whole genome shotgun (WGS) entry which is preliminary data.</text>
</comment>
<evidence type="ECO:0000259" key="5">
    <source>
        <dbReference type="PROSITE" id="PS50977"/>
    </source>
</evidence>
<dbReference type="InterPro" id="IPR001647">
    <property type="entry name" value="HTH_TetR"/>
</dbReference>
<feature type="DNA-binding region" description="H-T-H motif" evidence="4">
    <location>
        <begin position="31"/>
        <end position="50"/>
    </location>
</feature>
<dbReference type="PRINTS" id="PR00455">
    <property type="entry name" value="HTHTETR"/>
</dbReference>
<dbReference type="InterPro" id="IPR036271">
    <property type="entry name" value="Tet_transcr_reg_TetR-rel_C_sf"/>
</dbReference>
<dbReference type="AlphaFoldDB" id="A0A941FAM3"/>
<dbReference type="InterPro" id="IPR009057">
    <property type="entry name" value="Homeodomain-like_sf"/>
</dbReference>
<protein>
    <submittedName>
        <fullName evidence="6">TetR/AcrR family transcriptional regulator</fullName>
    </submittedName>
</protein>
<sequence length="200" mass="22285">MEKRAGAGQARERLLAAADELFYAEGIRAVGIDRVIAESRVAKSTMYVHFRTKEDLVAEYLRRRSDATRERVTREVEERAQEPAEERILSVFDVFHELLSEPGFRGCPFANAAAEYPRHEGIQEAIAYDRAWLPALFSRLLEPSEEDADAELVAALVQLYDGAVAAAHLDDSKTSALTARRVAGLLLAARGFPAVRQQAW</sequence>
<dbReference type="Proteomes" id="UP000682308">
    <property type="component" value="Unassembled WGS sequence"/>
</dbReference>
<dbReference type="PANTHER" id="PTHR47506:SF1">
    <property type="entry name" value="HTH-TYPE TRANSCRIPTIONAL REGULATOR YJDC"/>
    <property type="match status" value="1"/>
</dbReference>
<keyword evidence="3" id="KW-0804">Transcription</keyword>
<reference evidence="6 7" key="1">
    <citation type="submission" date="2021-04" db="EMBL/GenBank/DDBJ databases">
        <title>Characterization of the biosynthetic gene cluster of new lipopeptides with antitumor activity in the genome of the marine Streptomyces PHM034.</title>
        <authorList>
            <person name="Ceniceros A."/>
            <person name="Canedo L."/>
            <person name="Mendez C."/>
            <person name="Olano C."/>
            <person name="Schleissner C."/>
            <person name="Cuevas C."/>
            <person name="De La Calle F."/>
            <person name="Salas J.A."/>
        </authorList>
    </citation>
    <scope>NUCLEOTIDE SEQUENCE [LARGE SCALE GENOMIC DNA]</scope>
    <source>
        <strain evidence="6 7">PHM034</strain>
    </source>
</reference>
<dbReference type="GO" id="GO:0003677">
    <property type="term" value="F:DNA binding"/>
    <property type="evidence" value="ECO:0007669"/>
    <property type="project" value="UniProtKB-UniRule"/>
</dbReference>
<dbReference type="SUPFAM" id="SSF46689">
    <property type="entry name" value="Homeodomain-like"/>
    <property type="match status" value="1"/>
</dbReference>
<accession>A0A941FAM3</accession>
<dbReference type="PANTHER" id="PTHR47506">
    <property type="entry name" value="TRANSCRIPTIONAL REGULATORY PROTEIN"/>
    <property type="match status" value="1"/>
</dbReference>
<dbReference type="PROSITE" id="PS50977">
    <property type="entry name" value="HTH_TETR_2"/>
    <property type="match status" value="1"/>
</dbReference>
<dbReference type="EMBL" id="JAGTPG010000002">
    <property type="protein sequence ID" value="MBR8640553.1"/>
    <property type="molecule type" value="Genomic_DNA"/>
</dbReference>
<name>A0A941FAM3_9ACTN</name>
<evidence type="ECO:0000256" key="4">
    <source>
        <dbReference type="PROSITE-ProRule" id="PRU00335"/>
    </source>
</evidence>
<evidence type="ECO:0000256" key="2">
    <source>
        <dbReference type="ARBA" id="ARBA00023125"/>
    </source>
</evidence>
<dbReference type="InterPro" id="IPR011075">
    <property type="entry name" value="TetR_C"/>
</dbReference>
<evidence type="ECO:0000256" key="1">
    <source>
        <dbReference type="ARBA" id="ARBA00023015"/>
    </source>
</evidence>
<dbReference type="Gene3D" id="1.10.357.10">
    <property type="entry name" value="Tetracycline Repressor, domain 2"/>
    <property type="match status" value="1"/>
</dbReference>
<evidence type="ECO:0000313" key="7">
    <source>
        <dbReference type="Proteomes" id="UP000682308"/>
    </source>
</evidence>